<dbReference type="EMBL" id="SMMG02000008">
    <property type="protein sequence ID" value="KAA3463666.1"/>
    <property type="molecule type" value="Genomic_DNA"/>
</dbReference>
<keyword evidence="3" id="KW-0479">Metal-binding</keyword>
<dbReference type="PRINTS" id="PR00990">
    <property type="entry name" value="RIBOKINASE"/>
</dbReference>
<feature type="domain" description="Carbohydrate kinase PfkB" evidence="5">
    <location>
        <begin position="297"/>
        <end position="347"/>
    </location>
</feature>
<dbReference type="PANTHER" id="PTHR42909:SF1">
    <property type="entry name" value="CARBOHYDRATE KINASE PFKB DOMAIN-CONTAINING PROTEIN"/>
    <property type="match status" value="1"/>
</dbReference>
<dbReference type="PROSITE" id="PS00583">
    <property type="entry name" value="PFKB_KINASES_1"/>
    <property type="match status" value="1"/>
</dbReference>
<proteinExistence type="inferred from homology"/>
<evidence type="ECO:0000256" key="2">
    <source>
        <dbReference type="ARBA" id="ARBA00022679"/>
    </source>
</evidence>
<dbReference type="GO" id="GO:0005737">
    <property type="term" value="C:cytoplasm"/>
    <property type="evidence" value="ECO:0007669"/>
    <property type="project" value="TreeGrafter"/>
</dbReference>
<feature type="domain" description="Carbohydrate kinase PfkB" evidence="5">
    <location>
        <begin position="15"/>
        <end position="254"/>
    </location>
</feature>
<sequence length="415" mass="44884">MEKQRKDGEVEAVPVVIGGMVLDIQATSSIPPHPRTTCPGQIYYVQGGVARNIAECMTKLGAQPFMISALGFDMPGNLLLEHWKSAGLRTEGIRKHKDIKTPTVCHILDVSGEVAAGVASVEAVHAIHSAPLLMVDANLSPPALEVSCRLAAESNVPVWFEPVSIAKSKRIAPIVKYITFASPNEDELIAMANALSSQSLFRPIERNNCSTDTLFQMLKPAIWLLLEKGVKILVLTIGSDGVLLCTKGESISWRICLEKTQQHGFSRQLFENMTSSNPSNLYSDSKVLERSPNFLAVHFPALPASVVRLTGAGDCLVGGMIASLSTGLDVMQSVAIGIAAAKVSVEVDSNVPSQFSLPTITVLFHFSELNMPSEHIQLPIITIKLKPNSIGLSPNHCLVQWNELLRANQPMLNRG</sequence>
<keyword evidence="4 6" id="KW-0418">Kinase</keyword>
<evidence type="ECO:0000259" key="5">
    <source>
        <dbReference type="Pfam" id="PF00294"/>
    </source>
</evidence>
<dbReference type="InterPro" id="IPR029056">
    <property type="entry name" value="Ribokinase-like"/>
</dbReference>
<dbReference type="GO" id="GO:0016301">
    <property type="term" value="F:kinase activity"/>
    <property type="evidence" value="ECO:0007669"/>
    <property type="project" value="UniProtKB-KW"/>
</dbReference>
<evidence type="ECO:0000313" key="6">
    <source>
        <dbReference type="EMBL" id="KAA3463666.1"/>
    </source>
</evidence>
<dbReference type="Proteomes" id="UP000325315">
    <property type="component" value="Unassembled WGS sequence"/>
</dbReference>
<dbReference type="SUPFAM" id="SSF53613">
    <property type="entry name" value="Ribokinase-like"/>
    <property type="match status" value="1"/>
</dbReference>
<evidence type="ECO:0000256" key="1">
    <source>
        <dbReference type="ARBA" id="ARBA00010688"/>
    </source>
</evidence>
<keyword evidence="7" id="KW-1185">Reference proteome</keyword>
<evidence type="ECO:0000256" key="4">
    <source>
        <dbReference type="ARBA" id="ARBA00022777"/>
    </source>
</evidence>
<dbReference type="GO" id="GO:0016798">
    <property type="term" value="F:hydrolase activity, acting on glycosyl bonds"/>
    <property type="evidence" value="ECO:0007669"/>
    <property type="project" value="TreeGrafter"/>
</dbReference>
<dbReference type="InterPro" id="IPR002139">
    <property type="entry name" value="Ribo/fructo_kinase"/>
</dbReference>
<dbReference type="Pfam" id="PF00294">
    <property type="entry name" value="PfkB"/>
    <property type="match status" value="2"/>
</dbReference>
<dbReference type="Gene3D" id="3.40.1190.20">
    <property type="match status" value="1"/>
</dbReference>
<reference evidence="7" key="1">
    <citation type="journal article" date="2019" name="Plant Biotechnol. J.">
        <title>Genome sequencing of the Australian wild diploid species Gossypium australe highlights disease resistance and delayed gland morphogenesis.</title>
        <authorList>
            <person name="Cai Y."/>
            <person name="Cai X."/>
            <person name="Wang Q."/>
            <person name="Wang P."/>
            <person name="Zhang Y."/>
            <person name="Cai C."/>
            <person name="Xu Y."/>
            <person name="Wang K."/>
            <person name="Zhou Z."/>
            <person name="Wang C."/>
            <person name="Geng S."/>
            <person name="Li B."/>
            <person name="Dong Q."/>
            <person name="Hou Y."/>
            <person name="Wang H."/>
            <person name="Ai P."/>
            <person name="Liu Z."/>
            <person name="Yi F."/>
            <person name="Sun M."/>
            <person name="An G."/>
            <person name="Cheng J."/>
            <person name="Zhang Y."/>
            <person name="Shi Q."/>
            <person name="Xie Y."/>
            <person name="Shi X."/>
            <person name="Chang Y."/>
            <person name="Huang F."/>
            <person name="Chen Y."/>
            <person name="Hong S."/>
            <person name="Mi L."/>
            <person name="Sun Q."/>
            <person name="Zhang L."/>
            <person name="Zhou B."/>
            <person name="Peng R."/>
            <person name="Zhang X."/>
            <person name="Liu F."/>
        </authorList>
    </citation>
    <scope>NUCLEOTIDE SEQUENCE [LARGE SCALE GENOMIC DNA]</scope>
    <source>
        <strain evidence="7">cv. PA1801</strain>
    </source>
</reference>
<dbReference type="CDD" id="cd01941">
    <property type="entry name" value="YeiC_kinase_like"/>
    <property type="match status" value="1"/>
</dbReference>
<name>A0A5B6V382_9ROSI</name>
<evidence type="ECO:0000256" key="3">
    <source>
        <dbReference type="ARBA" id="ARBA00022723"/>
    </source>
</evidence>
<dbReference type="InterPro" id="IPR011611">
    <property type="entry name" value="PfkB_dom"/>
</dbReference>
<dbReference type="GO" id="GO:0046872">
    <property type="term" value="F:metal ion binding"/>
    <property type="evidence" value="ECO:0007669"/>
    <property type="project" value="UniProtKB-KW"/>
</dbReference>
<comment type="similarity">
    <text evidence="1">Belongs to the carbohydrate kinase PfkB family.</text>
</comment>
<dbReference type="PANTHER" id="PTHR42909">
    <property type="entry name" value="ZGC:136858"/>
    <property type="match status" value="1"/>
</dbReference>
<dbReference type="GO" id="GO:0004730">
    <property type="term" value="F:pseudouridylate synthase activity"/>
    <property type="evidence" value="ECO:0007669"/>
    <property type="project" value="TreeGrafter"/>
</dbReference>
<accession>A0A5B6V382</accession>
<evidence type="ECO:0000313" key="7">
    <source>
        <dbReference type="Proteomes" id="UP000325315"/>
    </source>
</evidence>
<dbReference type="AlphaFoldDB" id="A0A5B6V382"/>
<keyword evidence="2" id="KW-0808">Transferase</keyword>
<comment type="caution">
    <text evidence="6">The sequence shown here is derived from an EMBL/GenBank/DDBJ whole genome shotgun (WGS) entry which is preliminary data.</text>
</comment>
<gene>
    <name evidence="6" type="ORF">EPI10_007999</name>
</gene>
<organism evidence="6 7">
    <name type="scientific">Gossypium australe</name>
    <dbReference type="NCBI Taxonomy" id="47621"/>
    <lineage>
        <taxon>Eukaryota</taxon>
        <taxon>Viridiplantae</taxon>
        <taxon>Streptophyta</taxon>
        <taxon>Embryophyta</taxon>
        <taxon>Tracheophyta</taxon>
        <taxon>Spermatophyta</taxon>
        <taxon>Magnoliopsida</taxon>
        <taxon>eudicotyledons</taxon>
        <taxon>Gunneridae</taxon>
        <taxon>Pentapetalae</taxon>
        <taxon>rosids</taxon>
        <taxon>malvids</taxon>
        <taxon>Malvales</taxon>
        <taxon>Malvaceae</taxon>
        <taxon>Malvoideae</taxon>
        <taxon>Gossypium</taxon>
    </lineage>
</organism>
<dbReference type="OrthoDB" id="198885at2759"/>
<dbReference type="InterPro" id="IPR002173">
    <property type="entry name" value="Carboh/pur_kinase_PfkB_CS"/>
</dbReference>
<protein>
    <submittedName>
        <fullName evidence="6">Putative sugar kinase YeiI isoform X2</fullName>
    </submittedName>
</protein>